<dbReference type="Pfam" id="PF01535">
    <property type="entry name" value="PPR"/>
    <property type="match status" value="3"/>
</dbReference>
<dbReference type="InterPro" id="IPR011990">
    <property type="entry name" value="TPR-like_helical_dom_sf"/>
</dbReference>
<dbReference type="FunFam" id="1.25.40.10:FF:000090">
    <property type="entry name" value="Pentatricopeptide repeat-containing protein, chloroplastic"/>
    <property type="match status" value="1"/>
</dbReference>
<dbReference type="PROSITE" id="PS51375">
    <property type="entry name" value="PPR"/>
    <property type="match status" value="6"/>
</dbReference>
<dbReference type="GO" id="GO:0003723">
    <property type="term" value="F:RNA binding"/>
    <property type="evidence" value="ECO:0007669"/>
    <property type="project" value="InterPro"/>
</dbReference>
<sequence length="554" mass="61331">MGLNHLCHLWSTFSSHENGTFFVVQVVSRPFGFVLAKCLKAKALRQGKQVHAVLLTSRVDMNLLSLSSKLVGTYASCGDMGSAKLVFDKIPKPNVFALNWMVLASAFNGHYDEAIGYFYLMQELGVIGNKFTFPVMLKVCVGLMDLNKGKEVHAVVNKLGFAKDVSLANALIDMYCKCGSVCHAHRVFDRMLDRDVASWTSMICGYFNVAKTDQALLLFERMKLDGLEPNYFTWNAMIAGFARCGDTKRACALLSRMTEEGLVPDLVTWNAIIAGFSQSQHAGEAFKLFRVMLLSGTKPNLVTITGLLPACGLIGSIQRGREIHGLIYRIGFDINVFVASALIDMYSKCGSVKKARSVFDRIPVNHVASWNALIGCYGKYGMVDSSIELFERMQEGGVQANEVTLTCVLSACSHSGYVEKGLKIFRSMKGSHGVEASKEHYACVVDLLCRSGKMIEAYELVSEMPVEVTESIVGAFFNGCKVHGRRDLAKMMAEAILKMELKRPGGFVTLSNIYAADGEWEEVEKVRKVMKQRKVLKKPGSSWLHKGMALQEWK</sequence>
<proteinExistence type="predicted"/>
<dbReference type="FunFam" id="1.25.40.10:FF:000344">
    <property type="entry name" value="Pentatricopeptide repeat-containing protein"/>
    <property type="match status" value="1"/>
</dbReference>
<gene>
    <name evidence="3" type="ORF">Pyn_29505</name>
</gene>
<dbReference type="EMBL" id="PJQY01001509">
    <property type="protein sequence ID" value="PQQ02049.1"/>
    <property type="molecule type" value="Genomic_DNA"/>
</dbReference>
<evidence type="ECO:0000313" key="4">
    <source>
        <dbReference type="Proteomes" id="UP000250321"/>
    </source>
</evidence>
<comment type="caution">
    <text evidence="3">The sequence shown here is derived from an EMBL/GenBank/DDBJ whole genome shotgun (WGS) entry which is preliminary data.</text>
</comment>
<dbReference type="InterPro" id="IPR046848">
    <property type="entry name" value="E_motif"/>
</dbReference>
<feature type="repeat" description="PPR" evidence="2">
    <location>
        <begin position="401"/>
        <end position="431"/>
    </location>
</feature>
<evidence type="ECO:0000256" key="2">
    <source>
        <dbReference type="PROSITE-ProRule" id="PRU00708"/>
    </source>
</evidence>
<organism evidence="3 4">
    <name type="scientific">Prunus yedoensis var. nudiflora</name>
    <dbReference type="NCBI Taxonomy" id="2094558"/>
    <lineage>
        <taxon>Eukaryota</taxon>
        <taxon>Viridiplantae</taxon>
        <taxon>Streptophyta</taxon>
        <taxon>Embryophyta</taxon>
        <taxon>Tracheophyta</taxon>
        <taxon>Spermatophyta</taxon>
        <taxon>Magnoliopsida</taxon>
        <taxon>eudicotyledons</taxon>
        <taxon>Gunneridae</taxon>
        <taxon>Pentapetalae</taxon>
        <taxon>rosids</taxon>
        <taxon>fabids</taxon>
        <taxon>Rosales</taxon>
        <taxon>Rosaceae</taxon>
        <taxon>Amygdaloideae</taxon>
        <taxon>Amygdaleae</taxon>
        <taxon>Prunus</taxon>
    </lineage>
</organism>
<dbReference type="Proteomes" id="UP000250321">
    <property type="component" value="Unassembled WGS sequence"/>
</dbReference>
<feature type="repeat" description="PPR" evidence="2">
    <location>
        <begin position="164"/>
        <end position="194"/>
    </location>
</feature>
<keyword evidence="1" id="KW-0677">Repeat</keyword>
<dbReference type="AlphaFoldDB" id="A0A314YB14"/>
<feature type="repeat" description="PPR" evidence="2">
    <location>
        <begin position="366"/>
        <end position="400"/>
    </location>
</feature>
<dbReference type="Pfam" id="PF13041">
    <property type="entry name" value="PPR_2"/>
    <property type="match status" value="3"/>
</dbReference>
<dbReference type="InterPro" id="IPR046960">
    <property type="entry name" value="PPR_At4g14850-like_plant"/>
</dbReference>
<evidence type="ECO:0000256" key="1">
    <source>
        <dbReference type="ARBA" id="ARBA00022737"/>
    </source>
</evidence>
<name>A0A314YB14_PRUYE</name>
<feature type="repeat" description="PPR" evidence="2">
    <location>
        <begin position="195"/>
        <end position="229"/>
    </location>
</feature>
<reference evidence="3 4" key="1">
    <citation type="submission" date="2018-02" db="EMBL/GenBank/DDBJ databases">
        <title>Draft genome of wild Prunus yedoensis var. nudiflora.</title>
        <authorList>
            <person name="Baek S."/>
            <person name="Kim J.-H."/>
            <person name="Choi K."/>
            <person name="Kim G.-B."/>
            <person name="Cho A."/>
            <person name="Jang H."/>
            <person name="Shin C.-H."/>
            <person name="Yu H.-J."/>
            <person name="Mun J.-H."/>
        </authorList>
    </citation>
    <scope>NUCLEOTIDE SEQUENCE [LARGE SCALE GENOMIC DNA]</scope>
    <source>
        <strain evidence="4">cv. Jeju island</strain>
        <tissue evidence="3">Leaf</tissue>
    </source>
</reference>
<feature type="repeat" description="PPR" evidence="2">
    <location>
        <begin position="230"/>
        <end position="264"/>
    </location>
</feature>
<evidence type="ECO:0000313" key="3">
    <source>
        <dbReference type="EMBL" id="PQQ02049.1"/>
    </source>
</evidence>
<dbReference type="PANTHER" id="PTHR47926:SF453">
    <property type="entry name" value="PENTATRICOPEPTIDE REPEAT (PPR) SUPERFAMILY PROTEIN"/>
    <property type="match status" value="1"/>
</dbReference>
<dbReference type="Pfam" id="PF20431">
    <property type="entry name" value="E_motif"/>
    <property type="match status" value="1"/>
</dbReference>
<dbReference type="Gene3D" id="1.25.40.10">
    <property type="entry name" value="Tetratricopeptide repeat domain"/>
    <property type="match status" value="3"/>
</dbReference>
<keyword evidence="4" id="KW-1185">Reference proteome</keyword>
<dbReference type="GO" id="GO:0009451">
    <property type="term" value="P:RNA modification"/>
    <property type="evidence" value="ECO:0007669"/>
    <property type="project" value="InterPro"/>
</dbReference>
<feature type="repeat" description="PPR" evidence="2">
    <location>
        <begin position="265"/>
        <end position="299"/>
    </location>
</feature>
<dbReference type="OrthoDB" id="185373at2759"/>
<dbReference type="NCBIfam" id="TIGR00756">
    <property type="entry name" value="PPR"/>
    <property type="match status" value="6"/>
</dbReference>
<accession>A0A314YB14</accession>
<dbReference type="InterPro" id="IPR002885">
    <property type="entry name" value="PPR_rpt"/>
</dbReference>
<dbReference type="PANTHER" id="PTHR47926">
    <property type="entry name" value="PENTATRICOPEPTIDE REPEAT-CONTAINING PROTEIN"/>
    <property type="match status" value="1"/>
</dbReference>
<protein>
    <submittedName>
        <fullName evidence="3">Pentatricopeptide repeat-containing protein</fullName>
    </submittedName>
</protein>